<dbReference type="PANTHER" id="PTHR31585">
    <property type="entry name" value="FOLATE-BIOPTERIN TRANSPORTER 1, CHLOROPLASTIC"/>
    <property type="match status" value="1"/>
</dbReference>
<organism evidence="7">
    <name type="scientific">Populus trichocarpa</name>
    <name type="common">Western balsam poplar</name>
    <name type="synonym">Populus balsamifera subsp. trichocarpa</name>
    <dbReference type="NCBI Taxonomy" id="3694"/>
    <lineage>
        <taxon>Eukaryota</taxon>
        <taxon>Viridiplantae</taxon>
        <taxon>Streptophyta</taxon>
        <taxon>Embryophyta</taxon>
        <taxon>Tracheophyta</taxon>
        <taxon>Spermatophyta</taxon>
        <taxon>Magnoliopsida</taxon>
        <taxon>eudicotyledons</taxon>
        <taxon>Gunneridae</taxon>
        <taxon>Pentapetalae</taxon>
        <taxon>rosids</taxon>
        <taxon>fabids</taxon>
        <taxon>Malpighiales</taxon>
        <taxon>Salicaceae</taxon>
        <taxon>Saliceae</taxon>
        <taxon>Populus</taxon>
    </lineage>
</organism>
<gene>
    <name evidence="7" type="ORF">POPTR_T081400</name>
</gene>
<evidence type="ECO:0000313" key="7">
    <source>
        <dbReference type="EMBL" id="PNS23213.1"/>
    </source>
</evidence>
<name>B9GVV6_POPTR</name>
<keyword evidence="3 6" id="KW-0812">Transmembrane</keyword>
<evidence type="ECO:0000256" key="5">
    <source>
        <dbReference type="ARBA" id="ARBA00023136"/>
    </source>
</evidence>
<dbReference type="InParanoid" id="B9GVV6"/>
<dbReference type="eggNOG" id="ENOG502QPUV">
    <property type="taxonomic scope" value="Eukaryota"/>
</dbReference>
<comment type="subcellular location">
    <subcellularLocation>
        <location evidence="1">Membrane</location>
        <topology evidence="1">Multi-pass membrane protein</topology>
    </subcellularLocation>
</comment>
<keyword evidence="2" id="KW-0813">Transport</keyword>
<dbReference type="EMBL" id="KZ623393">
    <property type="protein sequence ID" value="PNS23213.1"/>
    <property type="molecule type" value="Genomic_DNA"/>
</dbReference>
<evidence type="ECO:0000256" key="4">
    <source>
        <dbReference type="ARBA" id="ARBA00022989"/>
    </source>
</evidence>
<dbReference type="InterPro" id="IPR039309">
    <property type="entry name" value="BT1"/>
</dbReference>
<feature type="transmembrane region" description="Helical" evidence="6">
    <location>
        <begin position="38"/>
        <end position="61"/>
    </location>
</feature>
<evidence type="ECO:0000256" key="3">
    <source>
        <dbReference type="ARBA" id="ARBA00022692"/>
    </source>
</evidence>
<dbReference type="AlphaFoldDB" id="B9GVV6"/>
<sequence>MQDLVGSIFSVGAVGSLSGVLIYQYWLKDHPFRDLLFWSQLLFDALGLIDLISLLRLNLFVAMDEDISMMIERVKWQPPLVRSSKLFPAGTEDTFFALLMSGDHVGLLSSTWVGGLLLKSWGATHTDTI</sequence>
<accession>B9GVV6</accession>
<keyword evidence="5 6" id="KW-0472">Membrane</keyword>
<dbReference type="GO" id="GO:0016020">
    <property type="term" value="C:membrane"/>
    <property type="evidence" value="ECO:0007669"/>
    <property type="project" value="UniProtKB-SubCell"/>
</dbReference>
<feature type="transmembrane region" description="Helical" evidence="6">
    <location>
        <begin position="7"/>
        <end position="26"/>
    </location>
</feature>
<keyword evidence="4 6" id="KW-1133">Transmembrane helix</keyword>
<reference evidence="7" key="1">
    <citation type="journal article" date="2006" name="Science">
        <title>The genome of black cottonwood, Populus trichocarpa (Torr. &amp; Gray).</title>
        <authorList>
            <person name="Tuskan G.A."/>
            <person name="Difazio S."/>
            <person name="Jansson S."/>
            <person name="Bohlmann J."/>
            <person name="Grigoriev I."/>
            <person name="Hellsten U."/>
            <person name="Putnam N."/>
            <person name="Ralph S."/>
            <person name="Rombauts S."/>
            <person name="Salamov A."/>
            <person name="Schein J."/>
            <person name="Sterck L."/>
            <person name="Aerts A."/>
            <person name="Bhalerao R.R."/>
            <person name="Bhalerao R.P."/>
            <person name="Blaudez D."/>
            <person name="Boerjan W."/>
            <person name="Brun A."/>
            <person name="Brunner A."/>
            <person name="Busov V."/>
            <person name="Campbell M."/>
            <person name="Carlson J."/>
            <person name="Chalot M."/>
            <person name="Chapman J."/>
            <person name="Chen G.L."/>
            <person name="Cooper D."/>
            <person name="Coutinho P.M."/>
            <person name="Couturier J."/>
            <person name="Covert S."/>
            <person name="Cronk Q."/>
            <person name="Cunningham R."/>
            <person name="Davis J."/>
            <person name="Degroeve S."/>
            <person name="Dejardin A."/>
            <person name="Depamphilis C."/>
            <person name="Detter J."/>
            <person name="Dirks B."/>
            <person name="Dubchak I."/>
            <person name="Duplessis S."/>
            <person name="Ehlting J."/>
            <person name="Ellis B."/>
            <person name="Gendler K."/>
            <person name="Goodstein D."/>
            <person name="Gribskov M."/>
            <person name="Grimwood J."/>
            <person name="Groover A."/>
            <person name="Gunter L."/>
            <person name="Hamberger B."/>
            <person name="Heinze B."/>
            <person name="Helariutta Y."/>
            <person name="Henrissat B."/>
            <person name="Holligan D."/>
            <person name="Holt R."/>
            <person name="Huang W."/>
            <person name="Islam-Faridi N."/>
            <person name="Jones S."/>
            <person name="Jones-Rhoades M."/>
            <person name="Jorgensen R."/>
            <person name="Joshi C."/>
            <person name="Kangasjarvi J."/>
            <person name="Karlsson J."/>
            <person name="Kelleher C."/>
            <person name="Kirkpatrick R."/>
            <person name="Kirst M."/>
            <person name="Kohler A."/>
            <person name="Kalluri U."/>
            <person name="Larimer F."/>
            <person name="Leebens-Mack J."/>
            <person name="Leple J.C."/>
            <person name="Locascio P."/>
            <person name="Lou Y."/>
            <person name="Lucas S."/>
            <person name="Martin F."/>
            <person name="Montanini B."/>
            <person name="Napoli C."/>
            <person name="Nelson D.R."/>
            <person name="Nelson C."/>
            <person name="Nieminen K."/>
            <person name="Nilsson O."/>
            <person name="Pereda V."/>
            <person name="Peter G."/>
            <person name="Philippe R."/>
            <person name="Pilate G."/>
            <person name="Poliakov A."/>
            <person name="Razumovskaya J."/>
            <person name="Richardson P."/>
            <person name="Rinaldi C."/>
            <person name="Ritland K."/>
            <person name="Rouze P."/>
            <person name="Ryaboy D."/>
            <person name="Schmutz J."/>
            <person name="Schrader J."/>
            <person name="Segerman B."/>
            <person name="Shin H."/>
            <person name="Siddiqui A."/>
            <person name="Sterky F."/>
            <person name="Terry A."/>
            <person name="Tsai C.J."/>
            <person name="Uberbacher E."/>
            <person name="Unneberg P."/>
            <person name="Vahala J."/>
            <person name="Wall K."/>
            <person name="Wessler S."/>
            <person name="Yang G."/>
            <person name="Yin T."/>
            <person name="Douglas C."/>
            <person name="Marra M."/>
            <person name="Sandberg G."/>
            <person name="Van de Peer Y."/>
            <person name="Rokhsar D."/>
        </authorList>
    </citation>
    <scope>NUCLEOTIDE SEQUENCE [LARGE SCALE GENOMIC DNA]</scope>
    <source>
        <strain evidence="7">Nisqually-1</strain>
    </source>
</reference>
<evidence type="ECO:0000256" key="6">
    <source>
        <dbReference type="SAM" id="Phobius"/>
    </source>
</evidence>
<dbReference type="HOGENOM" id="CLU_1952534_0_0_1"/>
<reference evidence="7" key="2">
    <citation type="submission" date="2017-07" db="EMBL/GenBank/DDBJ databases">
        <title>WGS assembly of Populus trichocarpa.</title>
        <authorList>
            <person name="Tuskan G."/>
            <person name="Difazio S."/>
            <person name="Jansson S."/>
            <person name="Bohlmann J."/>
            <person name="Grigoriev I."/>
            <person name="Hellsten U."/>
            <person name="Putnam N."/>
            <person name="Ralph S."/>
            <person name="Rombauts S."/>
            <person name="Salamov A."/>
            <person name="Schein J."/>
            <person name="Sterck L."/>
            <person name="Aerts A."/>
            <person name="Bhalerao R."/>
            <person name="Bhalerao R."/>
            <person name="Blaudez D."/>
            <person name="Boerjan W."/>
            <person name="Brun A."/>
            <person name="Brunner A."/>
            <person name="Busov V."/>
            <person name="Campbell M."/>
            <person name="Carlson J."/>
            <person name="Chalot M."/>
            <person name="Chapman J."/>
            <person name="Chen G."/>
            <person name="Cooper D."/>
            <person name="Coutinho P."/>
            <person name="Couturier J."/>
            <person name="Covert S."/>
            <person name="Cronk Q."/>
            <person name="Cunningham R."/>
            <person name="Davis J."/>
            <person name="Degroeve S."/>
            <person name="Dejardin A."/>
            <person name="Depamphilis C."/>
            <person name="Detter J."/>
            <person name="Dirks B."/>
            <person name="Dubchak I."/>
            <person name="Duplessis S."/>
            <person name="Ehlting J."/>
            <person name="Ellis B."/>
            <person name="Gendler K."/>
            <person name="Goodstein D."/>
            <person name="Gribskov M."/>
            <person name="Grimwood J."/>
            <person name="Groover A."/>
            <person name="Gunter L."/>
            <person name="Hamberger B."/>
            <person name="Heinze B."/>
            <person name="Helariutta Y."/>
            <person name="Henrissat B."/>
            <person name="Holligan D."/>
            <person name="Holt R."/>
            <person name="Huang W."/>
            <person name="Islam-Faridi N."/>
            <person name="Jones S."/>
            <person name="Jones-Rhoades M."/>
            <person name="Jorgensen R."/>
            <person name="Joshi C."/>
            <person name="Kangasjarvi J."/>
            <person name="Karlsson J."/>
            <person name="Kelleher C."/>
            <person name="Kirkpatrick R."/>
            <person name="Kirst M."/>
            <person name="Kohler A."/>
            <person name="Kalluri U."/>
            <person name="Larimer F."/>
            <person name="Leebens-Mack J."/>
            <person name="Leple J."/>
            <person name="Locascio P."/>
            <person name="Lou Y."/>
            <person name="Lucas S."/>
            <person name="Martin F."/>
            <person name="Montanini B."/>
            <person name="Napoli C."/>
            <person name="Nelson D."/>
            <person name="Nelson C."/>
            <person name="Nieminen K."/>
            <person name="Nilsson O."/>
            <person name="Pereda V."/>
            <person name="Peter G."/>
            <person name="Philippe R."/>
            <person name="Pilate G."/>
            <person name="Poliakov A."/>
            <person name="Razumovskaya J."/>
            <person name="Richardson P."/>
            <person name="Rinaldi C."/>
            <person name="Ritland K."/>
            <person name="Rouze P."/>
            <person name="Ryaboy D."/>
            <person name="Schmutz J."/>
            <person name="Schrader J."/>
            <person name="Segerman B."/>
            <person name="Shin H."/>
            <person name="Siddiqui A."/>
            <person name="Sterky F."/>
            <person name="Terry A."/>
            <person name="Tsai C."/>
            <person name="Uberbacher E."/>
            <person name="Unneberg P."/>
            <person name="Vahala J."/>
            <person name="Wall K."/>
            <person name="Wessler S."/>
            <person name="Yang G."/>
            <person name="Yin T."/>
            <person name="Douglas C."/>
            <person name="Marra M."/>
            <person name="Sandberg G."/>
            <person name="Van De Peer Y."/>
            <person name="Rokhsar D."/>
        </authorList>
    </citation>
    <scope>NUCLEOTIDE SEQUENCE</scope>
    <source>
        <strain evidence="7">Nisqually-1</strain>
    </source>
</reference>
<dbReference type="Pfam" id="PF03092">
    <property type="entry name" value="BT1"/>
    <property type="match status" value="1"/>
</dbReference>
<dbReference type="PANTHER" id="PTHR31585:SF11">
    <property type="entry name" value="FOLATE-BIOPTERIN TRANSPORTER 3-RELATED"/>
    <property type="match status" value="1"/>
</dbReference>
<dbReference type="STRING" id="3694.B9GVV6"/>
<protein>
    <submittedName>
        <fullName evidence="7">Uncharacterized protein</fullName>
    </submittedName>
</protein>
<evidence type="ECO:0000256" key="1">
    <source>
        <dbReference type="ARBA" id="ARBA00004141"/>
    </source>
</evidence>
<proteinExistence type="predicted"/>
<evidence type="ECO:0000256" key="2">
    <source>
        <dbReference type="ARBA" id="ARBA00022448"/>
    </source>
</evidence>